<name>A0A932MMZ1_UNCTE</name>
<reference evidence="2" key="1">
    <citation type="submission" date="2020-07" db="EMBL/GenBank/DDBJ databases">
        <title>Huge and variable diversity of episymbiotic CPR bacteria and DPANN archaea in groundwater ecosystems.</title>
        <authorList>
            <person name="He C.Y."/>
            <person name="Keren R."/>
            <person name="Whittaker M."/>
            <person name="Farag I.F."/>
            <person name="Doudna J."/>
            <person name="Cate J.H.D."/>
            <person name="Banfield J.F."/>
        </authorList>
    </citation>
    <scope>NUCLEOTIDE SEQUENCE</scope>
    <source>
        <strain evidence="2">NC_groundwater_763_Ag_S-0.2um_68_21</strain>
    </source>
</reference>
<evidence type="ECO:0000256" key="1">
    <source>
        <dbReference type="SAM" id="MobiDB-lite"/>
    </source>
</evidence>
<sequence length="169" mass="17031">MRGAQGVLGRREAGSVLVGALLLAALLVGGMGGDALSARPECPRGTTAVEDVATGAVRCEREDSLDTREAGPAPLPPAEPPPAPAAPESPGAPAAPGAPQAPRRIPGAQADCGLARWGCEEACGRKHLAESQAPGSAAAQRAAVAYGACLRVCGQEFQCEPRLPETPIR</sequence>
<evidence type="ECO:0000313" key="3">
    <source>
        <dbReference type="Proteomes" id="UP000782312"/>
    </source>
</evidence>
<feature type="compositionally biased region" description="Pro residues" evidence="1">
    <location>
        <begin position="73"/>
        <end position="87"/>
    </location>
</feature>
<proteinExistence type="predicted"/>
<gene>
    <name evidence="2" type="ORF">HYZ11_14510</name>
</gene>
<evidence type="ECO:0000313" key="2">
    <source>
        <dbReference type="EMBL" id="MBI3128814.1"/>
    </source>
</evidence>
<dbReference type="AlphaFoldDB" id="A0A932MMZ1"/>
<accession>A0A932MMZ1</accession>
<feature type="region of interest" description="Disordered" evidence="1">
    <location>
        <begin position="58"/>
        <end position="106"/>
    </location>
</feature>
<feature type="compositionally biased region" description="Basic and acidic residues" evidence="1">
    <location>
        <begin position="58"/>
        <end position="69"/>
    </location>
</feature>
<dbReference type="EMBL" id="JACPUR010000035">
    <property type="protein sequence ID" value="MBI3128814.1"/>
    <property type="molecule type" value="Genomic_DNA"/>
</dbReference>
<feature type="compositionally biased region" description="Low complexity" evidence="1">
    <location>
        <begin position="88"/>
        <end position="106"/>
    </location>
</feature>
<organism evidence="2 3">
    <name type="scientific">Tectimicrobiota bacterium</name>
    <dbReference type="NCBI Taxonomy" id="2528274"/>
    <lineage>
        <taxon>Bacteria</taxon>
        <taxon>Pseudomonadati</taxon>
        <taxon>Nitrospinota/Tectimicrobiota group</taxon>
        <taxon>Candidatus Tectimicrobiota</taxon>
    </lineage>
</organism>
<comment type="caution">
    <text evidence="2">The sequence shown here is derived from an EMBL/GenBank/DDBJ whole genome shotgun (WGS) entry which is preliminary data.</text>
</comment>
<protein>
    <submittedName>
        <fullName evidence="2">Uncharacterized protein</fullName>
    </submittedName>
</protein>
<dbReference type="Proteomes" id="UP000782312">
    <property type="component" value="Unassembled WGS sequence"/>
</dbReference>